<protein>
    <submittedName>
        <fullName evidence="4">PPE family protein</fullName>
    </submittedName>
</protein>
<dbReference type="InterPro" id="IPR038332">
    <property type="entry name" value="PPE_sf"/>
</dbReference>
<evidence type="ECO:0000256" key="1">
    <source>
        <dbReference type="ARBA" id="ARBA00010652"/>
    </source>
</evidence>
<accession>A0A5C5R4F6</accession>
<reference evidence="4 5" key="1">
    <citation type="submission" date="2019-06" db="EMBL/GenBank/DDBJ databases">
        <title>Tsukamurella conjunctivitidis sp. nov., Tsukamurella assacharolytica sp. nov. and Tsukamurella sputae sp. nov. isolated from patients with conjunctivitis, bacteraemia (lymphoma) and respiratory infection (sputum) in Hong Kong.</title>
        <authorList>
            <person name="Teng J.L.L."/>
            <person name="Lee H.H."/>
            <person name="Fong J.Y.H."/>
            <person name="Fok K.M.N."/>
            <person name="Lau S.K.P."/>
            <person name="Woo P.C.Y."/>
        </authorList>
    </citation>
    <scope>NUCLEOTIDE SEQUENCE [LARGE SCALE GENOMIC DNA]</scope>
    <source>
        <strain evidence="4 5">HKU71</strain>
    </source>
</reference>
<evidence type="ECO:0000259" key="3">
    <source>
        <dbReference type="Pfam" id="PF00823"/>
    </source>
</evidence>
<feature type="region of interest" description="Disordered" evidence="2">
    <location>
        <begin position="243"/>
        <end position="263"/>
    </location>
</feature>
<comment type="caution">
    <text evidence="4">The sequence shown here is derived from an EMBL/GenBank/DDBJ whole genome shotgun (WGS) entry which is preliminary data.</text>
</comment>
<dbReference type="InterPro" id="IPR000030">
    <property type="entry name" value="PPE_dom"/>
</dbReference>
<feature type="compositionally biased region" description="Polar residues" evidence="2">
    <location>
        <begin position="243"/>
        <end position="254"/>
    </location>
</feature>
<dbReference type="OrthoDB" id="4772941at2"/>
<evidence type="ECO:0000313" key="4">
    <source>
        <dbReference type="EMBL" id="TWS17919.1"/>
    </source>
</evidence>
<dbReference type="Gene3D" id="1.20.1260.20">
    <property type="entry name" value="PPE superfamily"/>
    <property type="match status" value="1"/>
</dbReference>
<proteinExistence type="inferred from homology"/>
<dbReference type="Proteomes" id="UP000317291">
    <property type="component" value="Unassembled WGS sequence"/>
</dbReference>
<dbReference type="GO" id="GO:0052572">
    <property type="term" value="P:response to host immune response"/>
    <property type="evidence" value="ECO:0007669"/>
    <property type="project" value="TreeGrafter"/>
</dbReference>
<organism evidence="4 5">
    <name type="scientific">Tsukamurella asaccharolytica</name>
    <dbReference type="NCBI Taxonomy" id="2592067"/>
    <lineage>
        <taxon>Bacteria</taxon>
        <taxon>Bacillati</taxon>
        <taxon>Actinomycetota</taxon>
        <taxon>Actinomycetes</taxon>
        <taxon>Mycobacteriales</taxon>
        <taxon>Tsukamurellaceae</taxon>
        <taxon>Tsukamurella</taxon>
    </lineage>
</organism>
<feature type="region of interest" description="Disordered" evidence="2">
    <location>
        <begin position="342"/>
        <end position="368"/>
    </location>
</feature>
<gene>
    <name evidence="4" type="ORF">FK529_18230</name>
</gene>
<sequence length="466" mass="46787">MTFPALPPEVNVGRLMSGAGPAPATAAAAAWATVAASVSARSVFLQSLLPRLAASWQAPETALMTRNVAMYLAHNEALRTQALLASTRHTKQAADYSAALAGMAQLPEIAANHITHGILQATNFLGVNTAAIAANEAQYAAMWAQNAAMMLTYLANSTANMTFEPFLPPKPVATSIGVPIPAAAAGAASVGDAVVTKMTLAAQGAQATASMLAMRTAGGVLTATKLAQTVVVQAQRFEQAASNAATAGSQSRENSAVRPAAGQQLGQSLMQQLGGAGVAAAGIAGGVAGGAVGVALSGGGTALQTGVSAGTVAATVATGGGVVYQPMSALLANVNPENRTGTVGYFGTRPGSPTLERMSRGEPAQRSASALRIESSTAAQPRVAAPANWATDGLTVAPPPPPVPRVAAEPVRPLVPTGASAPVAQSKGKQRERIVVPDTAAIPVYQDSAPEYESVPVDVPSSGERR</sequence>
<feature type="domain" description="PPE" evidence="3">
    <location>
        <begin position="3"/>
        <end position="161"/>
    </location>
</feature>
<name>A0A5C5R4F6_9ACTN</name>
<dbReference type="PANTHER" id="PTHR46766">
    <property type="entry name" value="GLUTAMINE-RICH PROTEIN 2"/>
    <property type="match status" value="1"/>
</dbReference>
<keyword evidence="5" id="KW-1185">Reference proteome</keyword>
<dbReference type="SUPFAM" id="SSF140459">
    <property type="entry name" value="PE/PPE dimer-like"/>
    <property type="match status" value="1"/>
</dbReference>
<dbReference type="RefSeq" id="WP_146563896.1">
    <property type="nucleotide sequence ID" value="NZ_VIGW01000016.1"/>
</dbReference>
<comment type="similarity">
    <text evidence="1">Belongs to the mycobacterial PPE family.</text>
</comment>
<dbReference type="Pfam" id="PF00823">
    <property type="entry name" value="PPE"/>
    <property type="match status" value="1"/>
</dbReference>
<feature type="region of interest" description="Disordered" evidence="2">
    <location>
        <begin position="415"/>
        <end position="466"/>
    </location>
</feature>
<dbReference type="PANTHER" id="PTHR46766:SF1">
    <property type="entry name" value="GLUTAMINE-RICH PROTEIN 2"/>
    <property type="match status" value="1"/>
</dbReference>
<dbReference type="AlphaFoldDB" id="A0A5C5R4F6"/>
<evidence type="ECO:0000313" key="5">
    <source>
        <dbReference type="Proteomes" id="UP000317291"/>
    </source>
</evidence>
<evidence type="ECO:0000256" key="2">
    <source>
        <dbReference type="SAM" id="MobiDB-lite"/>
    </source>
</evidence>
<dbReference type="EMBL" id="VIGW01000016">
    <property type="protein sequence ID" value="TWS17919.1"/>
    <property type="molecule type" value="Genomic_DNA"/>
</dbReference>